<dbReference type="SUPFAM" id="SSF53697">
    <property type="entry name" value="SIS domain"/>
    <property type="match status" value="1"/>
</dbReference>
<evidence type="ECO:0000313" key="6">
    <source>
        <dbReference type="EMBL" id="TXC89549.1"/>
    </source>
</evidence>
<gene>
    <name evidence="6" type="ORF">FS935_16845</name>
</gene>
<proteinExistence type="predicted"/>
<dbReference type="GO" id="GO:1901135">
    <property type="term" value="P:carbohydrate derivative metabolic process"/>
    <property type="evidence" value="ECO:0007669"/>
    <property type="project" value="InterPro"/>
</dbReference>
<dbReference type="InterPro" id="IPR001347">
    <property type="entry name" value="SIS_dom"/>
</dbReference>
<feature type="domain" description="SIS" evidence="5">
    <location>
        <begin position="117"/>
        <end position="255"/>
    </location>
</feature>
<dbReference type="CDD" id="cd05013">
    <property type="entry name" value="SIS_RpiR"/>
    <property type="match status" value="1"/>
</dbReference>
<keyword evidence="1" id="KW-0805">Transcription regulation</keyword>
<dbReference type="InterPro" id="IPR047640">
    <property type="entry name" value="RpiR-like"/>
</dbReference>
<name>A0A5C6VX86_9BACI</name>
<keyword evidence="2" id="KW-0238">DNA-binding</keyword>
<dbReference type="PANTHER" id="PTHR30514">
    <property type="entry name" value="GLUCOKINASE"/>
    <property type="match status" value="1"/>
</dbReference>
<dbReference type="InterPro" id="IPR046348">
    <property type="entry name" value="SIS_dom_sf"/>
</dbReference>
<evidence type="ECO:0000313" key="7">
    <source>
        <dbReference type="Proteomes" id="UP000321363"/>
    </source>
</evidence>
<protein>
    <submittedName>
        <fullName evidence="6">MurR/RpiR family transcriptional regulator</fullName>
    </submittedName>
</protein>
<dbReference type="Pfam" id="PF01380">
    <property type="entry name" value="SIS"/>
    <property type="match status" value="1"/>
</dbReference>
<dbReference type="OrthoDB" id="370421at2"/>
<evidence type="ECO:0000256" key="1">
    <source>
        <dbReference type="ARBA" id="ARBA00023015"/>
    </source>
</evidence>
<dbReference type="InterPro" id="IPR000281">
    <property type="entry name" value="HTH_RpiR"/>
</dbReference>
<keyword evidence="3" id="KW-0804">Transcription</keyword>
<dbReference type="InterPro" id="IPR036388">
    <property type="entry name" value="WH-like_DNA-bd_sf"/>
</dbReference>
<dbReference type="GO" id="GO:0003700">
    <property type="term" value="F:DNA-binding transcription factor activity"/>
    <property type="evidence" value="ECO:0007669"/>
    <property type="project" value="InterPro"/>
</dbReference>
<dbReference type="RefSeq" id="WP_146949814.1">
    <property type="nucleotide sequence ID" value="NZ_VOQF01000009.1"/>
</dbReference>
<dbReference type="Proteomes" id="UP000321363">
    <property type="component" value="Unassembled WGS sequence"/>
</dbReference>
<dbReference type="GO" id="GO:0097367">
    <property type="term" value="F:carbohydrate derivative binding"/>
    <property type="evidence" value="ECO:0007669"/>
    <property type="project" value="InterPro"/>
</dbReference>
<dbReference type="Gene3D" id="3.40.50.10490">
    <property type="entry name" value="Glucose-6-phosphate isomerase like protein, domain 1"/>
    <property type="match status" value="1"/>
</dbReference>
<dbReference type="InterPro" id="IPR035472">
    <property type="entry name" value="RpiR-like_SIS"/>
</dbReference>
<comment type="caution">
    <text evidence="6">The sequence shown here is derived from an EMBL/GenBank/DDBJ whole genome shotgun (WGS) entry which is preliminary data.</text>
</comment>
<feature type="domain" description="HTH rpiR-type" evidence="4">
    <location>
        <begin position="1"/>
        <end position="73"/>
    </location>
</feature>
<keyword evidence="7" id="KW-1185">Reference proteome</keyword>
<sequence>MEFNWNIETMSPKQYKIADYIQKNTHRVLLSTEQEIAEAVKVSIASVSRFWRIVGFKNLKDFKVHLSSQLEVSPAGKFKNVMRKVEDQELQHHTLSLSINHLYKTIEELSENSFQQTIELLSNANKVYIHCPGPSIGLGELMTYRMARFGIDIRLINKGGSELFESIMHLRDDDVFVLFGFIRLLPEAKVLLDYSKEIGTKTILITDQLVSDFTREADVVLFASRGEMRDFHSMIAPTYLIENLIIALGMKAKEDNVKRLNTLGMLRKRYSTDLPR</sequence>
<dbReference type="EMBL" id="VOQF01000009">
    <property type="protein sequence ID" value="TXC89549.1"/>
    <property type="molecule type" value="Genomic_DNA"/>
</dbReference>
<dbReference type="PROSITE" id="PS51464">
    <property type="entry name" value="SIS"/>
    <property type="match status" value="1"/>
</dbReference>
<dbReference type="Pfam" id="PF01418">
    <property type="entry name" value="HTH_6"/>
    <property type="match status" value="1"/>
</dbReference>
<dbReference type="AlphaFoldDB" id="A0A5C6VX86"/>
<dbReference type="Gene3D" id="1.10.10.10">
    <property type="entry name" value="Winged helix-like DNA-binding domain superfamily/Winged helix DNA-binding domain"/>
    <property type="match status" value="1"/>
</dbReference>
<accession>A0A5C6VX86</accession>
<evidence type="ECO:0000259" key="4">
    <source>
        <dbReference type="PROSITE" id="PS51071"/>
    </source>
</evidence>
<evidence type="ECO:0000259" key="5">
    <source>
        <dbReference type="PROSITE" id="PS51464"/>
    </source>
</evidence>
<reference evidence="6 7" key="1">
    <citation type="journal article" date="2005" name="Int. J. Syst. Evol. Microbiol.">
        <title>Bacillus litoralis sp. nov., isolated from a tidal flat of the Yellow Sea in Korea.</title>
        <authorList>
            <person name="Yoon J.H."/>
            <person name="Oh T.K."/>
        </authorList>
    </citation>
    <scope>NUCLEOTIDE SEQUENCE [LARGE SCALE GENOMIC DNA]</scope>
    <source>
        <strain evidence="6 7">SW-211</strain>
    </source>
</reference>
<dbReference type="SUPFAM" id="SSF46689">
    <property type="entry name" value="Homeodomain-like"/>
    <property type="match status" value="1"/>
</dbReference>
<dbReference type="PROSITE" id="PS51071">
    <property type="entry name" value="HTH_RPIR"/>
    <property type="match status" value="1"/>
</dbReference>
<organism evidence="6 7">
    <name type="scientific">Metabacillus litoralis</name>
    <dbReference type="NCBI Taxonomy" id="152268"/>
    <lineage>
        <taxon>Bacteria</taxon>
        <taxon>Bacillati</taxon>
        <taxon>Bacillota</taxon>
        <taxon>Bacilli</taxon>
        <taxon>Bacillales</taxon>
        <taxon>Bacillaceae</taxon>
        <taxon>Metabacillus</taxon>
    </lineage>
</organism>
<dbReference type="GO" id="GO:0003677">
    <property type="term" value="F:DNA binding"/>
    <property type="evidence" value="ECO:0007669"/>
    <property type="project" value="UniProtKB-KW"/>
</dbReference>
<evidence type="ECO:0000256" key="2">
    <source>
        <dbReference type="ARBA" id="ARBA00023125"/>
    </source>
</evidence>
<evidence type="ECO:0000256" key="3">
    <source>
        <dbReference type="ARBA" id="ARBA00023163"/>
    </source>
</evidence>
<dbReference type="PANTHER" id="PTHR30514:SF18">
    <property type="entry name" value="RPIR-FAMILY TRANSCRIPTIONAL REGULATOR"/>
    <property type="match status" value="1"/>
</dbReference>
<dbReference type="InterPro" id="IPR009057">
    <property type="entry name" value="Homeodomain-like_sf"/>
</dbReference>